<dbReference type="AlphaFoldDB" id="A0A8J8B7G7"/>
<organism evidence="1 2">
    <name type="scientific">Thetidibacter halocola</name>
    <dbReference type="NCBI Taxonomy" id="2827239"/>
    <lineage>
        <taxon>Bacteria</taxon>
        <taxon>Pseudomonadati</taxon>
        <taxon>Pseudomonadota</taxon>
        <taxon>Alphaproteobacteria</taxon>
        <taxon>Rhodobacterales</taxon>
        <taxon>Roseobacteraceae</taxon>
        <taxon>Thetidibacter</taxon>
    </lineage>
</organism>
<reference evidence="1" key="1">
    <citation type="submission" date="2021-04" db="EMBL/GenBank/DDBJ databases">
        <authorList>
            <person name="Yoon J."/>
        </authorList>
    </citation>
    <scope>NUCLEOTIDE SEQUENCE</scope>
    <source>
        <strain evidence="1">KMU-90</strain>
    </source>
</reference>
<proteinExistence type="predicted"/>
<keyword evidence="2" id="KW-1185">Reference proteome</keyword>
<sequence length="252" mass="26309">MRDLGQDPSTGALRRILARAAAAGLASERQRDTASPDEALAFILDRIDSCVLGRRLTVEVNGSTRIVMDVSGRRLLQVSCANDARPDLTGMLLSAADASQVEGIADWLTALCSDCRRVSVRSGSMPEAPPGTGSGIPVPRLRNALGLPETEAAPAPFADIPPDAILAEHGATDGWRIEPDRDPAVEDWVATMETCLADAPRLASLLDAGSSLRLELAPGVFGCLTLRDGAIVAVIAAIAEHPQAGSCPDKAT</sequence>
<dbReference type="EMBL" id="JAGTUU010000002">
    <property type="protein sequence ID" value="MBS0123694.1"/>
    <property type="molecule type" value="Genomic_DNA"/>
</dbReference>
<dbReference type="Proteomes" id="UP000681356">
    <property type="component" value="Unassembled WGS sequence"/>
</dbReference>
<comment type="caution">
    <text evidence="1">The sequence shown here is derived from an EMBL/GenBank/DDBJ whole genome shotgun (WGS) entry which is preliminary data.</text>
</comment>
<gene>
    <name evidence="1" type="ORF">KB874_06055</name>
</gene>
<name>A0A8J8B7G7_9RHOB</name>
<evidence type="ECO:0000313" key="1">
    <source>
        <dbReference type="EMBL" id="MBS0123694.1"/>
    </source>
</evidence>
<protein>
    <submittedName>
        <fullName evidence="1">Uncharacterized protein</fullName>
    </submittedName>
</protein>
<accession>A0A8J8B7G7</accession>
<dbReference type="RefSeq" id="WP_212535658.1">
    <property type="nucleotide sequence ID" value="NZ_JAGTUU010000002.1"/>
</dbReference>
<evidence type="ECO:0000313" key="2">
    <source>
        <dbReference type="Proteomes" id="UP000681356"/>
    </source>
</evidence>